<dbReference type="NCBIfam" id="NF006829">
    <property type="entry name" value="PRK09352.1"/>
    <property type="match status" value="1"/>
</dbReference>
<dbReference type="EMBL" id="CAJNBH010000012">
    <property type="protein sequence ID" value="CAE6778968.1"/>
    <property type="molecule type" value="Genomic_DNA"/>
</dbReference>
<dbReference type="RefSeq" id="WP_200571639.1">
    <property type="nucleotide sequence ID" value="NZ_CAJNBH010000012.1"/>
</dbReference>
<dbReference type="EC" id="2.3.1.180" evidence="5"/>
<feature type="domain" description="Beta-ketoacyl-[acyl-carrier-protein] synthase III N-terminal" evidence="4">
    <location>
        <begin position="104"/>
        <end position="184"/>
    </location>
</feature>
<gene>
    <name evidence="5" type="primary">fabH_1</name>
    <name evidence="5" type="ORF">R69776_04215</name>
</gene>
<keyword evidence="6" id="KW-1185">Reference proteome</keyword>
<evidence type="ECO:0000256" key="1">
    <source>
        <dbReference type="ARBA" id="ARBA00022679"/>
    </source>
</evidence>
<organism evidence="5 6">
    <name type="scientific">Paraburkholderia nemoris</name>
    <dbReference type="NCBI Taxonomy" id="2793076"/>
    <lineage>
        <taxon>Bacteria</taxon>
        <taxon>Pseudomonadati</taxon>
        <taxon>Pseudomonadota</taxon>
        <taxon>Betaproteobacteria</taxon>
        <taxon>Burkholderiales</taxon>
        <taxon>Burkholderiaceae</taxon>
        <taxon>Paraburkholderia</taxon>
    </lineage>
</organism>
<dbReference type="InterPro" id="IPR013747">
    <property type="entry name" value="ACP_syn_III_C"/>
</dbReference>
<comment type="caution">
    <text evidence="5">The sequence shown here is derived from an EMBL/GenBank/DDBJ whole genome shotgun (WGS) entry which is preliminary data.</text>
</comment>
<dbReference type="GO" id="GO:0033818">
    <property type="term" value="F:beta-ketoacyl-acyl-carrier-protein synthase III activity"/>
    <property type="evidence" value="ECO:0007669"/>
    <property type="project" value="UniProtKB-EC"/>
</dbReference>
<keyword evidence="1 5" id="KW-0808">Transferase</keyword>
<dbReference type="Pfam" id="PF08545">
    <property type="entry name" value="ACP_syn_III"/>
    <property type="match status" value="1"/>
</dbReference>
<dbReference type="Proteomes" id="UP000673821">
    <property type="component" value="Unassembled WGS sequence"/>
</dbReference>
<dbReference type="Gene3D" id="3.40.47.10">
    <property type="match status" value="1"/>
</dbReference>
<evidence type="ECO:0000313" key="5">
    <source>
        <dbReference type="EMBL" id="CAE6778968.1"/>
    </source>
</evidence>
<dbReference type="PANTHER" id="PTHR34069:SF2">
    <property type="entry name" value="BETA-KETOACYL-[ACYL-CARRIER-PROTEIN] SYNTHASE III"/>
    <property type="match status" value="1"/>
</dbReference>
<dbReference type="SUPFAM" id="SSF53901">
    <property type="entry name" value="Thiolase-like"/>
    <property type="match status" value="1"/>
</dbReference>
<dbReference type="CDD" id="cd00830">
    <property type="entry name" value="KAS_III"/>
    <property type="match status" value="1"/>
</dbReference>
<dbReference type="PANTHER" id="PTHR34069">
    <property type="entry name" value="3-OXOACYL-[ACYL-CARRIER-PROTEIN] SYNTHASE 3"/>
    <property type="match status" value="1"/>
</dbReference>
<feature type="domain" description="Beta-ketoacyl-[acyl-carrier-protein] synthase III C-terminal" evidence="3">
    <location>
        <begin position="241"/>
        <end position="329"/>
    </location>
</feature>
<sequence>MNAVLCGIGGCIPPRIVSNEEIFGDKRRLSDWIERMTGIVERRMVTGGLSTRDLAIEAGTRALASAGNPPIDAVVVATASPDRICPAVAPEVATRLGLGKVAAYDINSACSGFVYGLATASGLIASGIARHVLFIGAEAFSTMVNPNDRNTRPIFGDGAGAVVLRSGHADEDGALGPFDLGSDGELPDLLSIDAGGSRQRSSNGLGHGELAIEDWYLKMDGTKVYGHAVARMTESARCVLGKAGWGYDDVAWFVGHQANVRILNTIGYELGFPSDRIAVNIGKVGNTVTASIPLLLTELAAGGKLAAKDRILISAFGAGLSWGSTVMTWPKLEVRGIEWSESEVSEAQASQTSLTEQS</sequence>
<accession>A0ABM8RYN9</accession>
<dbReference type="InterPro" id="IPR016039">
    <property type="entry name" value="Thiolase-like"/>
</dbReference>
<evidence type="ECO:0000313" key="6">
    <source>
        <dbReference type="Proteomes" id="UP000673821"/>
    </source>
</evidence>
<evidence type="ECO:0000256" key="2">
    <source>
        <dbReference type="ARBA" id="ARBA00023315"/>
    </source>
</evidence>
<evidence type="ECO:0000259" key="3">
    <source>
        <dbReference type="Pfam" id="PF08541"/>
    </source>
</evidence>
<evidence type="ECO:0000259" key="4">
    <source>
        <dbReference type="Pfam" id="PF08545"/>
    </source>
</evidence>
<reference evidence="5 6" key="1">
    <citation type="submission" date="2021-02" db="EMBL/GenBank/DDBJ databases">
        <authorList>
            <person name="Vanwijnsberghe S."/>
        </authorList>
    </citation>
    <scope>NUCLEOTIDE SEQUENCE [LARGE SCALE GENOMIC DNA]</scope>
    <source>
        <strain evidence="5 6">R-69776</strain>
    </source>
</reference>
<keyword evidence="2 5" id="KW-0012">Acyltransferase</keyword>
<proteinExistence type="predicted"/>
<name>A0ABM8RYN9_9BURK</name>
<dbReference type="Pfam" id="PF08541">
    <property type="entry name" value="ACP_syn_III_C"/>
    <property type="match status" value="1"/>
</dbReference>
<protein>
    <submittedName>
        <fullName evidence="5">3-oxoacyl-[acyl-carrier-protein] synthase 3</fullName>
        <ecNumber evidence="5">2.3.1.180</ecNumber>
    </submittedName>
</protein>
<dbReference type="InterPro" id="IPR013751">
    <property type="entry name" value="ACP_syn_III_N"/>
</dbReference>